<keyword evidence="18 23" id="KW-0961">Cell wall biogenesis/degradation</keyword>
<evidence type="ECO:0000256" key="11">
    <source>
        <dbReference type="ARBA" id="ARBA00022679"/>
    </source>
</evidence>
<evidence type="ECO:0000256" key="12">
    <source>
        <dbReference type="ARBA" id="ARBA00022801"/>
    </source>
</evidence>
<feature type="transmembrane region" description="Helical" evidence="25">
    <location>
        <begin position="7"/>
        <end position="30"/>
    </location>
</feature>
<dbReference type="SUPFAM" id="SSF53955">
    <property type="entry name" value="Lysozyme-like"/>
    <property type="match status" value="1"/>
</dbReference>
<evidence type="ECO:0000256" key="17">
    <source>
        <dbReference type="ARBA" id="ARBA00023268"/>
    </source>
</evidence>
<evidence type="ECO:0000256" key="2">
    <source>
        <dbReference type="ARBA" id="ARBA00004236"/>
    </source>
</evidence>
<evidence type="ECO:0000313" key="29">
    <source>
        <dbReference type="EMBL" id="MBD8009687.1"/>
    </source>
</evidence>
<comment type="catalytic activity">
    <reaction evidence="21">
        <text>[GlcNAc-(1-&gt;4)-Mur2Ac(oyl-L-Ala-gamma-D-Glu-L-Lys-D-Ala-D-Ala)](n)-di-trans,octa-cis-undecaprenyl diphosphate + beta-D-GlcNAc-(1-&gt;4)-Mur2Ac(oyl-L-Ala-gamma-D-Glu-L-Lys-D-Ala-D-Ala)-di-trans,octa-cis-undecaprenyl diphosphate = [GlcNAc-(1-&gt;4)-Mur2Ac(oyl-L-Ala-gamma-D-Glu-L-Lys-D-Ala-D-Ala)](n+1)-di-trans,octa-cis-undecaprenyl diphosphate + di-trans,octa-cis-undecaprenyl diphosphate + H(+)</text>
        <dbReference type="Rhea" id="RHEA:23708"/>
        <dbReference type="Rhea" id="RHEA-COMP:9602"/>
        <dbReference type="Rhea" id="RHEA-COMP:9603"/>
        <dbReference type="ChEBI" id="CHEBI:15378"/>
        <dbReference type="ChEBI" id="CHEBI:58405"/>
        <dbReference type="ChEBI" id="CHEBI:60033"/>
        <dbReference type="ChEBI" id="CHEBI:78435"/>
        <dbReference type="EC" id="2.4.99.28"/>
    </reaction>
</comment>
<evidence type="ECO:0000256" key="22">
    <source>
        <dbReference type="NCBIfam" id="TIGR02071"/>
    </source>
</evidence>
<evidence type="ECO:0000313" key="30">
    <source>
        <dbReference type="Proteomes" id="UP000621930"/>
    </source>
</evidence>
<feature type="domain" description="Glycosyl transferase family 51" evidence="27">
    <location>
        <begin position="153"/>
        <end position="323"/>
    </location>
</feature>
<dbReference type="Gene3D" id="1.10.3810.10">
    <property type="entry name" value="Biosynthetic peptidoglycan transglycosylase-like"/>
    <property type="match status" value="1"/>
</dbReference>
<feature type="region of interest" description="Disordered" evidence="24">
    <location>
        <begin position="751"/>
        <end position="771"/>
    </location>
</feature>
<dbReference type="PANTHER" id="PTHR32282">
    <property type="entry name" value="BINDING PROTEIN TRANSPEPTIDASE, PUTATIVE-RELATED"/>
    <property type="match status" value="1"/>
</dbReference>
<evidence type="ECO:0000259" key="27">
    <source>
        <dbReference type="Pfam" id="PF00912"/>
    </source>
</evidence>
<dbReference type="InterPro" id="IPR001460">
    <property type="entry name" value="PCN-bd_Tpept"/>
</dbReference>
<evidence type="ECO:0000256" key="15">
    <source>
        <dbReference type="ARBA" id="ARBA00023136"/>
    </source>
</evidence>
<dbReference type="Pfam" id="PF00905">
    <property type="entry name" value="Transpeptidase"/>
    <property type="match status" value="1"/>
</dbReference>
<accession>A0ABR8VY51</accession>
<evidence type="ECO:0000256" key="13">
    <source>
        <dbReference type="ARBA" id="ARBA00022960"/>
    </source>
</evidence>
<feature type="domain" description="Penicillin-binding protein transpeptidase" evidence="26">
    <location>
        <begin position="418"/>
        <end position="673"/>
    </location>
</feature>
<evidence type="ECO:0000256" key="5">
    <source>
        <dbReference type="ARBA" id="ARBA00007739"/>
    </source>
</evidence>
<evidence type="ECO:0000259" key="28">
    <source>
        <dbReference type="Pfam" id="PF14814"/>
    </source>
</evidence>
<evidence type="ECO:0000256" key="16">
    <source>
        <dbReference type="ARBA" id="ARBA00023251"/>
    </source>
</evidence>
<evidence type="ECO:0000256" key="4">
    <source>
        <dbReference type="ARBA" id="ARBA00007090"/>
    </source>
</evidence>
<dbReference type="PANTHER" id="PTHR32282:SF11">
    <property type="entry name" value="PENICILLIN-BINDING PROTEIN 1B"/>
    <property type="match status" value="1"/>
</dbReference>
<proteinExistence type="inferred from homology"/>
<comment type="pathway">
    <text evidence="3 23">Cell wall biogenesis; peptidoglycan biosynthesis.</text>
</comment>
<feature type="region of interest" description="Disordered" evidence="24">
    <location>
        <begin position="777"/>
        <end position="796"/>
    </location>
</feature>
<dbReference type="Pfam" id="PF00912">
    <property type="entry name" value="Transgly"/>
    <property type="match status" value="1"/>
</dbReference>
<evidence type="ECO:0000256" key="7">
    <source>
        <dbReference type="ARBA" id="ARBA00022475"/>
    </source>
</evidence>
<evidence type="ECO:0000256" key="14">
    <source>
        <dbReference type="ARBA" id="ARBA00022984"/>
    </source>
</evidence>
<dbReference type="RefSeq" id="WP_064096614.1">
    <property type="nucleotide sequence ID" value="NZ_JACSPT010000012.1"/>
</dbReference>
<keyword evidence="10 23" id="KW-0328">Glycosyltransferase</keyword>
<evidence type="ECO:0000256" key="18">
    <source>
        <dbReference type="ARBA" id="ARBA00023316"/>
    </source>
</evidence>
<dbReference type="Proteomes" id="UP000621930">
    <property type="component" value="Unassembled WGS sequence"/>
</dbReference>
<feature type="domain" description="Bifunctional transglycosylase second" evidence="28">
    <location>
        <begin position="59"/>
        <end position="141"/>
    </location>
</feature>
<keyword evidence="8" id="KW-0121">Carboxypeptidase</keyword>
<gene>
    <name evidence="29" type="primary">mrcB</name>
    <name evidence="29" type="ORF">H9629_10090</name>
</gene>
<evidence type="ECO:0000256" key="23">
    <source>
        <dbReference type="PIRNR" id="PIRNR002799"/>
    </source>
</evidence>
<evidence type="ECO:0000256" key="8">
    <source>
        <dbReference type="ARBA" id="ARBA00022645"/>
    </source>
</evidence>
<dbReference type="Gene3D" id="3.40.710.10">
    <property type="entry name" value="DD-peptidase/beta-lactamase superfamily"/>
    <property type="match status" value="1"/>
</dbReference>
<dbReference type="InterPro" id="IPR050396">
    <property type="entry name" value="Glycosyltr_51/Transpeptidase"/>
</dbReference>
<comment type="caution">
    <text evidence="29">The sequence shown here is derived from an EMBL/GenBank/DDBJ whole genome shotgun (WGS) entry which is preliminary data.</text>
</comment>
<keyword evidence="25" id="KW-1133">Transmembrane helix</keyword>
<comment type="similarity">
    <text evidence="4 23">In the C-terminal section; belongs to the transpeptidase family.</text>
</comment>
<evidence type="ECO:0000259" key="26">
    <source>
        <dbReference type="Pfam" id="PF00905"/>
    </source>
</evidence>
<feature type="compositionally biased region" description="Basic and acidic residues" evidence="24">
    <location>
        <begin position="777"/>
        <end position="786"/>
    </location>
</feature>
<evidence type="ECO:0000256" key="19">
    <source>
        <dbReference type="ARBA" id="ARBA00032454"/>
    </source>
</evidence>
<evidence type="ECO:0000256" key="20">
    <source>
        <dbReference type="ARBA" id="ARBA00034000"/>
    </source>
</evidence>
<dbReference type="Pfam" id="PF14814">
    <property type="entry name" value="UB2H"/>
    <property type="match status" value="1"/>
</dbReference>
<comment type="catalytic activity">
    <reaction evidence="20">
        <text>Preferential cleavage: (Ac)2-L-Lys-D-Ala-|-D-Ala. Also transpeptidation of peptidyl-alanyl moieties that are N-acyl substituents of D-alanine.</text>
        <dbReference type="EC" id="3.4.16.4"/>
    </reaction>
</comment>
<keyword evidence="14 23" id="KW-0573">Peptidoglycan synthesis</keyword>
<evidence type="ECO:0000256" key="3">
    <source>
        <dbReference type="ARBA" id="ARBA00004752"/>
    </source>
</evidence>
<dbReference type="PIRSF" id="PIRSF002799">
    <property type="entry name" value="PBP_1b"/>
    <property type="match status" value="1"/>
</dbReference>
<dbReference type="SUPFAM" id="SSF56601">
    <property type="entry name" value="beta-lactamase/transpeptidase-like"/>
    <property type="match status" value="1"/>
</dbReference>
<evidence type="ECO:0000256" key="1">
    <source>
        <dbReference type="ARBA" id="ARBA00002624"/>
    </source>
</evidence>
<comment type="function">
    <text evidence="1 23">Cell wall formation. Synthesis of cross-linked peptidoglycan from the lipid intermediates. The enzyme has a penicillin-insensitive transglycosylase N-terminal domain (formation of linear glycan strands) and a penicillin-sensitive transpeptidase C-terminal domain (cross-linking of the peptide subunits).</text>
</comment>
<organism evidence="29 30">
    <name type="scientific">Acinetobacter pecorum</name>
    <dbReference type="NCBI Taxonomy" id="2762215"/>
    <lineage>
        <taxon>Bacteria</taxon>
        <taxon>Pseudomonadati</taxon>
        <taxon>Pseudomonadota</taxon>
        <taxon>Gammaproteobacteria</taxon>
        <taxon>Moraxellales</taxon>
        <taxon>Moraxellaceae</taxon>
        <taxon>Acinetobacter</taxon>
    </lineage>
</organism>
<keyword evidence="13 23" id="KW-0133">Cell shape</keyword>
<comment type="subcellular location">
    <subcellularLocation>
        <location evidence="2">Cell membrane</location>
    </subcellularLocation>
</comment>
<dbReference type="InterPro" id="IPR036950">
    <property type="entry name" value="PBP_transglycosylase"/>
</dbReference>
<reference evidence="29 30" key="1">
    <citation type="submission" date="2020-08" db="EMBL/GenBank/DDBJ databases">
        <title>A Genomic Blueprint of the Chicken Gut Microbiome.</title>
        <authorList>
            <person name="Gilroy R."/>
            <person name="Ravi A."/>
            <person name="Getino M."/>
            <person name="Pursley I."/>
            <person name="Horton D.L."/>
            <person name="Alikhan N.-F."/>
            <person name="Baker D."/>
            <person name="Gharbi K."/>
            <person name="Hall N."/>
            <person name="Watson M."/>
            <person name="Adriaenssens E.M."/>
            <person name="Foster-Nyarko E."/>
            <person name="Jarju S."/>
            <person name="Secka A."/>
            <person name="Antonio M."/>
            <person name="Oren A."/>
            <person name="Chaudhuri R."/>
            <person name="La Ragione R.M."/>
            <person name="Hildebrand F."/>
            <person name="Pallen M.J."/>
        </authorList>
    </citation>
    <scope>NUCLEOTIDE SEQUENCE [LARGE SCALE GENOMIC DNA]</scope>
    <source>
        <strain evidence="29 30">Sa1BUA6</strain>
    </source>
</reference>
<evidence type="ECO:0000256" key="21">
    <source>
        <dbReference type="ARBA" id="ARBA00049902"/>
    </source>
</evidence>
<keyword evidence="30" id="KW-1185">Reference proteome</keyword>
<evidence type="ECO:0000256" key="25">
    <source>
        <dbReference type="SAM" id="Phobius"/>
    </source>
</evidence>
<keyword evidence="15 25" id="KW-0472">Membrane</keyword>
<evidence type="ECO:0000256" key="9">
    <source>
        <dbReference type="ARBA" id="ARBA00022670"/>
    </source>
</evidence>
<dbReference type="EMBL" id="JACSPT010000012">
    <property type="protein sequence ID" value="MBD8009687.1"/>
    <property type="molecule type" value="Genomic_DNA"/>
</dbReference>
<dbReference type="InterPro" id="IPR001264">
    <property type="entry name" value="Glyco_trans_51"/>
</dbReference>
<evidence type="ECO:0000256" key="10">
    <source>
        <dbReference type="ARBA" id="ARBA00022676"/>
    </source>
</evidence>
<dbReference type="InterPro" id="IPR023346">
    <property type="entry name" value="Lysozyme-like_dom_sf"/>
</dbReference>
<protein>
    <recommendedName>
        <fullName evidence="6 22">Penicillin-binding protein 1B</fullName>
        <shortName evidence="23">PBP-1b</shortName>
        <shortName evidence="23">PBP1b</shortName>
    </recommendedName>
    <alternativeName>
        <fullName evidence="19 23">Murein polymerase</fullName>
    </alternativeName>
</protein>
<dbReference type="InterPro" id="IPR012338">
    <property type="entry name" value="Beta-lactam/transpept-like"/>
</dbReference>
<dbReference type="Gene3D" id="3.30.2060.10">
    <property type="entry name" value="Penicillin-binding protein 1b domain"/>
    <property type="match status" value="1"/>
</dbReference>
<dbReference type="NCBIfam" id="TIGR02071">
    <property type="entry name" value="PBP_1b"/>
    <property type="match status" value="1"/>
</dbReference>
<dbReference type="InterPro" id="IPR028166">
    <property type="entry name" value="UB2H"/>
</dbReference>
<keyword evidence="25" id="KW-0812">Transmembrane</keyword>
<dbReference type="InterPro" id="IPR011813">
    <property type="entry name" value="PBP_1b"/>
</dbReference>
<keyword evidence="11 23" id="KW-0808">Transferase</keyword>
<keyword evidence="16" id="KW-0046">Antibiotic resistance</keyword>
<keyword evidence="9" id="KW-0645">Protease</keyword>
<evidence type="ECO:0000256" key="24">
    <source>
        <dbReference type="SAM" id="MobiDB-lite"/>
    </source>
</evidence>
<name>A0ABR8VY51_9GAMM</name>
<sequence length="796" mass="88646">MKSERGMGLIALIFSILVISAFVAFSIYLIRLDNIVREKFEGQRWDIPAKVFARPMEVYVNAPVSQQDFQQELKLLGYKNSDSYTKSGSFVSTGNTLYVHTRGFDFGDRVEPEQVLKVSFSGDQIAEVSATKPSSSGIARLEPLLIGGIYPQHNEDRVLIKLNRVPKPLIDALIATEDRNFYHHYGVSPRGIARAVVSNITGGKRQGGSTLTQQLVKNFYLTPERTLKRKVNEAFMAMLIELHYDKDEILEAYLNEVNLGQNGNYSINGYGLASQFYFGLPLRELNISQQAFLVGLVQGPSLYNPWRNPEIAKKRRDVVLHNMLVMGYLTEDQYETEKARPLNVISKPTLGPARFPDFLDIVRRQLRTDYQETDLTNQGLRIFTTLDPLAQTRIQESFKDTVARLSKSNPGRLKDLQGAVLVAHPENGELVAAVGSTQDFTGFNRTVDAKRQVGSLLKPVIFLTALESNRYNWASPIEDSEISIKSDGKTWTPKNYSGRGHGMVPMIQALSQSYNLSTVRLGQEFGLSTFINHLKQFGVTSNIPSYPSIYLGAVDMSPMEVMNIYGNFATGGFRYPVKAIRSVVDANGRSLDRYSLSVQPTIDPAAAYALNYGLQQVMASGTGRAAYSSLPRSLNLAGKSGTTNDSRDSWFAGYSGNYMTVVWLGLDNNKVTGLTGSSGALPVWTNVMKQLRQKPVNLPQPNEIQWHWLDRYTGLLSAQGCEGAMYIPISRHALPSQATPCGISHYATEPYDINSEPPASDAEQDDMNRYIQESETEIERDLESETRIIASGSYSQ</sequence>
<keyword evidence="7" id="KW-1003">Cell membrane</keyword>
<keyword evidence="17" id="KW-0511">Multifunctional enzyme</keyword>
<comment type="similarity">
    <text evidence="5 23">In the N-terminal section; belongs to the glycosyltransferase 51 family.</text>
</comment>
<keyword evidence="12" id="KW-0378">Hydrolase</keyword>
<evidence type="ECO:0000256" key="6">
    <source>
        <dbReference type="ARBA" id="ARBA00018637"/>
    </source>
</evidence>